<gene>
    <name evidence="1" type="ORF">E0H75_24400</name>
</gene>
<protein>
    <submittedName>
        <fullName evidence="1">Uncharacterized protein</fullName>
    </submittedName>
</protein>
<evidence type="ECO:0000313" key="1">
    <source>
        <dbReference type="EMBL" id="TCC47882.1"/>
    </source>
</evidence>
<name>A0A4V2M7J3_9ACTN</name>
<comment type="caution">
    <text evidence="1">The sequence shown here is derived from an EMBL/GenBank/DDBJ whole genome shotgun (WGS) entry which is preliminary data.</text>
</comment>
<dbReference type="OrthoDB" id="3699633at2"/>
<dbReference type="RefSeq" id="WP_131515942.1">
    <property type="nucleotide sequence ID" value="NZ_SJKD01000005.1"/>
</dbReference>
<evidence type="ECO:0000313" key="2">
    <source>
        <dbReference type="Proteomes" id="UP000293342"/>
    </source>
</evidence>
<dbReference type="AlphaFoldDB" id="A0A4V2M7J3"/>
<reference evidence="1 2" key="1">
    <citation type="submission" date="2019-02" db="EMBL/GenBank/DDBJ databases">
        <title>Kribbella capetownensis sp. nov. and Kribbella speibonae sp. nov., isolated from soil.</title>
        <authorList>
            <person name="Curtis S.M."/>
            <person name="Norton I."/>
            <person name="Everest G.J."/>
            <person name="Meyers P.R."/>
        </authorList>
    </citation>
    <scope>NUCLEOTIDE SEQUENCE [LARGE SCALE GENOMIC DNA]</scope>
    <source>
        <strain evidence="1 2">YM53</strain>
    </source>
</reference>
<dbReference type="Proteomes" id="UP000293342">
    <property type="component" value="Unassembled WGS sequence"/>
</dbReference>
<keyword evidence="2" id="KW-1185">Reference proteome</keyword>
<proteinExistence type="predicted"/>
<accession>A0A4V2M7J3</accession>
<organism evidence="1 2">
    <name type="scientific">Kribbella capetownensis</name>
    <dbReference type="NCBI Taxonomy" id="1572659"/>
    <lineage>
        <taxon>Bacteria</taxon>
        <taxon>Bacillati</taxon>
        <taxon>Actinomycetota</taxon>
        <taxon>Actinomycetes</taxon>
        <taxon>Propionibacteriales</taxon>
        <taxon>Kribbellaceae</taxon>
        <taxon>Kribbella</taxon>
    </lineage>
</organism>
<sequence>MVTDTAAAERMVERLLAVKWDDDAAFAQQQSRARLAREFLRRTAQWALTVGAQEGWPFGDLAGAVDPEVAVDPALLARLAPDPSSADPFPVLPDMAAAIVRWAALGDLPRQRFPQLDDPYEPMLALFDRGGGYARGPGSIELGFIEFPIRSVAERAALEPVPIDAAALDALDREG</sequence>
<dbReference type="EMBL" id="SJKD01000005">
    <property type="protein sequence ID" value="TCC47882.1"/>
    <property type="molecule type" value="Genomic_DNA"/>
</dbReference>